<gene>
    <name evidence="1" type="ORF">GPUH_LOCUS16811</name>
</gene>
<protein>
    <submittedName>
        <fullName evidence="1">Uncharacterized protein</fullName>
    </submittedName>
</protein>
<accession>A0A3P7MGG8</accession>
<keyword evidence="2" id="KW-1185">Reference proteome</keyword>
<dbReference type="Proteomes" id="UP000271098">
    <property type="component" value="Unassembled WGS sequence"/>
</dbReference>
<dbReference type="EMBL" id="UYRT01084264">
    <property type="protein sequence ID" value="VDN28594.1"/>
    <property type="molecule type" value="Genomic_DNA"/>
</dbReference>
<dbReference type="AlphaFoldDB" id="A0A3P7MGG8"/>
<name>A0A3P7MGG8_9BILA</name>
<sequence>MATRSVLLVTLLALMAVRILNVITAILAVFVYCDAHAHFPIYRASSASFEHHLSIGRTILYWKVVRHCGQAQIRDVHRTVILATHCNRVALSRSKNCWKELSISRIAFVLLQRNPE</sequence>
<proteinExistence type="predicted"/>
<reference evidence="1 2" key="1">
    <citation type="submission" date="2018-11" db="EMBL/GenBank/DDBJ databases">
        <authorList>
            <consortium name="Pathogen Informatics"/>
        </authorList>
    </citation>
    <scope>NUCLEOTIDE SEQUENCE [LARGE SCALE GENOMIC DNA]</scope>
</reference>
<organism evidence="1 2">
    <name type="scientific">Gongylonema pulchrum</name>
    <dbReference type="NCBI Taxonomy" id="637853"/>
    <lineage>
        <taxon>Eukaryota</taxon>
        <taxon>Metazoa</taxon>
        <taxon>Ecdysozoa</taxon>
        <taxon>Nematoda</taxon>
        <taxon>Chromadorea</taxon>
        <taxon>Rhabditida</taxon>
        <taxon>Spirurina</taxon>
        <taxon>Spiruromorpha</taxon>
        <taxon>Spiruroidea</taxon>
        <taxon>Gongylonematidae</taxon>
        <taxon>Gongylonema</taxon>
    </lineage>
</organism>
<evidence type="ECO:0000313" key="1">
    <source>
        <dbReference type="EMBL" id="VDN28594.1"/>
    </source>
</evidence>
<evidence type="ECO:0000313" key="2">
    <source>
        <dbReference type="Proteomes" id="UP000271098"/>
    </source>
</evidence>